<dbReference type="AlphaFoldDB" id="A0AAE1EC90"/>
<protein>
    <recommendedName>
        <fullName evidence="6">CUB domain-containing protein</fullName>
    </recommendedName>
</protein>
<name>A0AAE1EC90_9GAST</name>
<keyword evidence="2" id="KW-0472">Membrane</keyword>
<reference evidence="4" key="1">
    <citation type="journal article" date="2023" name="G3 (Bethesda)">
        <title>A reference genome for the long-term kleptoplast-retaining sea slug Elysia crispata morphotype clarki.</title>
        <authorList>
            <person name="Eastman K.E."/>
            <person name="Pendleton A.L."/>
            <person name="Shaikh M.A."/>
            <person name="Suttiyut T."/>
            <person name="Ogas R."/>
            <person name="Tomko P."/>
            <person name="Gavelis G."/>
            <person name="Widhalm J.R."/>
            <person name="Wisecaver J.H."/>
        </authorList>
    </citation>
    <scope>NUCLEOTIDE SEQUENCE</scope>
    <source>
        <strain evidence="4">ECLA1</strain>
    </source>
</reference>
<organism evidence="4 5">
    <name type="scientific">Elysia crispata</name>
    <name type="common">lettuce slug</name>
    <dbReference type="NCBI Taxonomy" id="231223"/>
    <lineage>
        <taxon>Eukaryota</taxon>
        <taxon>Metazoa</taxon>
        <taxon>Spiralia</taxon>
        <taxon>Lophotrochozoa</taxon>
        <taxon>Mollusca</taxon>
        <taxon>Gastropoda</taxon>
        <taxon>Heterobranchia</taxon>
        <taxon>Euthyneura</taxon>
        <taxon>Panpulmonata</taxon>
        <taxon>Sacoglossa</taxon>
        <taxon>Placobranchoidea</taxon>
        <taxon>Plakobranchidae</taxon>
        <taxon>Elysia</taxon>
    </lineage>
</organism>
<evidence type="ECO:0000256" key="2">
    <source>
        <dbReference type="SAM" id="Phobius"/>
    </source>
</evidence>
<feature type="compositionally biased region" description="Basic and acidic residues" evidence="1">
    <location>
        <begin position="344"/>
        <end position="354"/>
    </location>
</feature>
<evidence type="ECO:0000256" key="1">
    <source>
        <dbReference type="SAM" id="MobiDB-lite"/>
    </source>
</evidence>
<sequence>MPFIALIYLLSLVPIAKAQIPKSYDMDEKATCGRTVFVDDSGVRLNGRGHASPSQPPTICIVYLESVYAQDDGSNKLQVEVENLQIKDPNVEINVYNGRNSVGRTLKTMSSQYTSAGIFYSTDRRITIKLTRPEQLVHNEYQFTLLIKPWKDHDVPGTQTGVSSLSVAAIIGIIIGCLVLVGLIILFFWCLCTGRLGNFNIPGRSIKSSSGFVNGAMSNEKSNAEMMKVKDPIIFDSQPNTFQNPPAPRLYQRNVPRTQMSNVRRFDYQEGEYVNNHSGENGYRNNSRWSRGPRHDYEPYDVQATAQNQAKERKETLIDDVFDSDSATKDSDNLNHSGTIDDETLQKRSVEARRSSPKSNRKIEAEVPEAGELDSESPQLERYKSMDLQSQPDQDTIASPHHINAGVRASIADEDLSPQGSLNRKNKGVKKSPKSKRKGGKEPDPMAMPPEAFEPIFTAPITGIDYKSNQPNQAYGYPGYPPYGLIPAGMFAPGVPGTQTYAYAYQTVPPGGMPGQQGAWVVQNTPTADGNRRTAYVMEETTNQNDARRGPRNLTPESKRRNKQHRDPFRDDDRPRRKKNQEPDLSIVARGAAPPDPGQGHRSVAMKSGTDPQSGIHTTQVVWTDTAPDPTDPKPGENPQVTRKTVTRVTTKSGYGDLPAASDPLMVLGGEDEPAFLSPSKSRTGTGTKQPPFLEAPPVPNAHAPSQENIDFYHGPLHGTGNYLYNNGDHHSVPPPERTSTPQIPVHQHPTYNAAIRDRIPFDDSTV</sequence>
<feature type="region of interest" description="Disordered" evidence="1">
    <location>
        <begin position="539"/>
        <end position="708"/>
    </location>
</feature>
<evidence type="ECO:0000256" key="3">
    <source>
        <dbReference type="SAM" id="SignalP"/>
    </source>
</evidence>
<feature type="compositionally biased region" description="Basic residues" evidence="1">
    <location>
        <begin position="424"/>
        <end position="439"/>
    </location>
</feature>
<feature type="region of interest" description="Disordered" evidence="1">
    <location>
        <begin position="317"/>
        <end position="379"/>
    </location>
</feature>
<comment type="caution">
    <text evidence="4">The sequence shown here is derived from an EMBL/GenBank/DDBJ whole genome shotgun (WGS) entry which is preliminary data.</text>
</comment>
<dbReference type="Proteomes" id="UP001283361">
    <property type="component" value="Unassembled WGS sequence"/>
</dbReference>
<feature type="signal peptide" evidence="3">
    <location>
        <begin position="1"/>
        <end position="18"/>
    </location>
</feature>
<gene>
    <name evidence="4" type="ORF">RRG08_003060</name>
</gene>
<feature type="compositionally biased region" description="Polar residues" evidence="1">
    <location>
        <begin position="679"/>
        <end position="689"/>
    </location>
</feature>
<feature type="transmembrane region" description="Helical" evidence="2">
    <location>
        <begin position="165"/>
        <end position="191"/>
    </location>
</feature>
<dbReference type="EMBL" id="JAWDGP010000422">
    <property type="protein sequence ID" value="KAK3800653.1"/>
    <property type="molecule type" value="Genomic_DNA"/>
</dbReference>
<accession>A0AAE1EC90</accession>
<keyword evidence="3" id="KW-0732">Signal</keyword>
<feature type="chain" id="PRO_5042183366" description="CUB domain-containing protein" evidence="3">
    <location>
        <begin position="19"/>
        <end position="767"/>
    </location>
</feature>
<feature type="compositionally biased region" description="Basic and acidic residues" evidence="1">
    <location>
        <begin position="565"/>
        <end position="575"/>
    </location>
</feature>
<keyword evidence="2" id="KW-1133">Transmembrane helix</keyword>
<feature type="compositionally biased region" description="Polar residues" evidence="1">
    <location>
        <begin position="275"/>
        <end position="289"/>
    </location>
</feature>
<keyword evidence="5" id="KW-1185">Reference proteome</keyword>
<keyword evidence="2" id="KW-0812">Transmembrane</keyword>
<evidence type="ECO:0008006" key="6">
    <source>
        <dbReference type="Google" id="ProtNLM"/>
    </source>
</evidence>
<feature type="region of interest" description="Disordered" evidence="1">
    <location>
        <begin position="273"/>
        <end position="297"/>
    </location>
</feature>
<feature type="compositionally biased region" description="Low complexity" evidence="1">
    <location>
        <begin position="641"/>
        <end position="652"/>
    </location>
</feature>
<feature type="region of interest" description="Disordered" evidence="1">
    <location>
        <begin position="411"/>
        <end position="450"/>
    </location>
</feature>
<feature type="compositionally biased region" description="Polar residues" evidence="1">
    <location>
        <begin position="610"/>
        <end position="623"/>
    </location>
</feature>
<evidence type="ECO:0000313" key="5">
    <source>
        <dbReference type="Proteomes" id="UP001283361"/>
    </source>
</evidence>
<feature type="compositionally biased region" description="Acidic residues" evidence="1">
    <location>
        <begin position="366"/>
        <end position="375"/>
    </location>
</feature>
<evidence type="ECO:0000313" key="4">
    <source>
        <dbReference type="EMBL" id="KAK3800653.1"/>
    </source>
</evidence>
<proteinExistence type="predicted"/>